<dbReference type="EMBL" id="CM000762">
    <property type="protein sequence ID" value="KXG32025.1"/>
    <property type="molecule type" value="Genomic_DNA"/>
</dbReference>
<protein>
    <recommendedName>
        <fullName evidence="6">SIAH-type domain-containing protein</fullName>
    </recommendedName>
</protein>
<comment type="function">
    <text evidence="4">E3 ubiquitin-protein ligase that mediates ubiquitination and subsequent proteasomal degradation of target proteins. E3 ubiquitin ligases accept ubiquitin from an E2 ubiquitin-conjugating enzyme in the form of a thioester and then directly transfers the ubiquitin to targeted substrates. It probably triggers the ubiquitin-mediated degradation of different substrates.</text>
</comment>
<dbReference type="PANTHER" id="PTHR46632:SF33">
    <property type="entry name" value="SIAH-TYPE DOMAIN-CONTAINING PROTEIN"/>
    <property type="match status" value="1"/>
</dbReference>
<dbReference type="Gene3D" id="3.30.40.10">
    <property type="entry name" value="Zinc/RING finger domain, C3HC4 (zinc finger)"/>
    <property type="match status" value="1"/>
</dbReference>
<dbReference type="InParanoid" id="A0A1B6Q2E3"/>
<dbReference type="PROSITE" id="PS51081">
    <property type="entry name" value="ZF_SIAH"/>
    <property type="match status" value="1"/>
</dbReference>
<dbReference type="InterPro" id="IPR044286">
    <property type="entry name" value="SINL_plant"/>
</dbReference>
<dbReference type="OMA" id="LRDTHAW"/>
<keyword evidence="8" id="KW-1185">Reference proteome</keyword>
<reference evidence="8" key="2">
    <citation type="journal article" date="2018" name="Plant J.">
        <title>The Sorghum bicolor reference genome: improved assembly, gene annotations, a transcriptome atlas, and signatures of genome organization.</title>
        <authorList>
            <person name="McCormick R.F."/>
            <person name="Truong S.K."/>
            <person name="Sreedasyam A."/>
            <person name="Jenkins J."/>
            <person name="Shu S."/>
            <person name="Sims D."/>
            <person name="Kennedy M."/>
            <person name="Amirebrahimi M."/>
            <person name="Weers B.D."/>
            <person name="McKinley B."/>
            <person name="Mattison A."/>
            <person name="Morishige D.T."/>
            <person name="Grimwood J."/>
            <person name="Schmutz J."/>
            <person name="Mullet J.E."/>
        </authorList>
    </citation>
    <scope>NUCLEOTIDE SEQUENCE [LARGE SCALE GENOMIC DNA]</scope>
    <source>
        <strain evidence="8">cv. BTx623</strain>
    </source>
</reference>
<name>A0A1B6Q2E3_SORBI</name>
<reference evidence="7 8" key="1">
    <citation type="journal article" date="2009" name="Nature">
        <title>The Sorghum bicolor genome and the diversification of grasses.</title>
        <authorList>
            <person name="Paterson A.H."/>
            <person name="Bowers J.E."/>
            <person name="Bruggmann R."/>
            <person name="Dubchak I."/>
            <person name="Grimwood J."/>
            <person name="Gundlach H."/>
            <person name="Haberer G."/>
            <person name="Hellsten U."/>
            <person name="Mitros T."/>
            <person name="Poliakov A."/>
            <person name="Schmutz J."/>
            <person name="Spannagl M."/>
            <person name="Tang H."/>
            <person name="Wang X."/>
            <person name="Wicker T."/>
            <person name="Bharti A.K."/>
            <person name="Chapman J."/>
            <person name="Feltus F.A."/>
            <person name="Gowik U."/>
            <person name="Grigoriev I.V."/>
            <person name="Lyons E."/>
            <person name="Maher C.A."/>
            <person name="Martis M."/>
            <person name="Narechania A."/>
            <person name="Otillar R.P."/>
            <person name="Penning B.W."/>
            <person name="Salamov A.A."/>
            <person name="Wang Y."/>
            <person name="Zhang L."/>
            <person name="Carpita N.C."/>
            <person name="Freeling M."/>
            <person name="Gingle A.R."/>
            <person name="Hash C.T."/>
            <person name="Keller B."/>
            <person name="Klein P."/>
            <person name="Kresovich S."/>
            <person name="McCann M.C."/>
            <person name="Ming R."/>
            <person name="Peterson D.G."/>
            <person name="Mehboob-ur-Rahman"/>
            <person name="Ware D."/>
            <person name="Westhoff P."/>
            <person name="Mayer K.F."/>
            <person name="Messing J."/>
            <person name="Rokhsar D.S."/>
        </authorList>
    </citation>
    <scope>NUCLEOTIDE SEQUENCE [LARGE SCALE GENOMIC DNA]</scope>
    <source>
        <strain evidence="8">cv. BTx623</strain>
    </source>
</reference>
<evidence type="ECO:0000256" key="4">
    <source>
        <dbReference type="ARBA" id="ARBA00024004"/>
    </source>
</evidence>
<dbReference type="PANTHER" id="PTHR46632">
    <property type="entry name" value="E3 UBIQUITIN-PROTEIN LIGASE SINA-LIKE 4"/>
    <property type="match status" value="1"/>
</dbReference>
<dbReference type="eggNOG" id="KOG3002">
    <property type="taxonomic scope" value="Eukaryota"/>
</dbReference>
<keyword evidence="3" id="KW-0862">Zinc</keyword>
<sequence>MERVEQQNTKKPRVDAKFPMRRVKQEVEEGQATAGAGAMVAVQVAAPVVDLEVRIEKAKLDCPRCTMPLKPPIFQFQCEAGHLACGTCYAVLTKDKCYSCHRDGAYRRHTPLEGIVSCAKVLCPYDVYGCRTYVTYHEAGDHQRDCPCAPCRCSEPGCAFVGSPPMLRDHLRDTHAWPVDKITYGRAHNIRLPETCPPRLLEAEDDGRVFFVAVGAHGARIGVTVACVRASAAAGPRYSCKLWASGNPGAETGRVEIAMAEADVPSSSAVPGPGDAATAAAAEAAPLSVRRSMLHGKSMEMLLSIKIDKSKN</sequence>
<dbReference type="GO" id="GO:0016567">
    <property type="term" value="P:protein ubiquitination"/>
    <property type="evidence" value="ECO:0007669"/>
    <property type="project" value="UniProtKB-UniPathway"/>
</dbReference>
<dbReference type="AlphaFoldDB" id="A0A1B6Q2E3"/>
<dbReference type="Proteomes" id="UP000000768">
    <property type="component" value="Chromosome 3"/>
</dbReference>
<proteinExistence type="predicted"/>
<evidence type="ECO:0000256" key="2">
    <source>
        <dbReference type="ARBA" id="ARBA00022771"/>
    </source>
</evidence>
<dbReference type="Pfam" id="PF21361">
    <property type="entry name" value="Sina_ZnF"/>
    <property type="match status" value="1"/>
</dbReference>
<evidence type="ECO:0000259" key="6">
    <source>
        <dbReference type="PROSITE" id="PS51081"/>
    </source>
</evidence>
<dbReference type="InterPro" id="IPR013010">
    <property type="entry name" value="Znf_SIAH"/>
</dbReference>
<dbReference type="Gramene" id="KXG32025">
    <property type="protein sequence ID" value="KXG32025"/>
    <property type="gene ID" value="SORBI_3003G092300"/>
</dbReference>
<keyword evidence="1" id="KW-0479">Metal-binding</keyword>
<evidence type="ECO:0000313" key="8">
    <source>
        <dbReference type="Proteomes" id="UP000000768"/>
    </source>
</evidence>
<evidence type="ECO:0000256" key="5">
    <source>
        <dbReference type="PROSITE-ProRule" id="PRU00455"/>
    </source>
</evidence>
<accession>A0A1B6Q2E3</accession>
<evidence type="ECO:0000256" key="3">
    <source>
        <dbReference type="ARBA" id="ARBA00022833"/>
    </source>
</evidence>
<keyword evidence="2 5" id="KW-0863">Zinc-finger</keyword>
<dbReference type="UniPathway" id="UPA00143"/>
<gene>
    <name evidence="7" type="ORF">SORBI_3003G092300</name>
</gene>
<dbReference type="GO" id="GO:0008270">
    <property type="term" value="F:zinc ion binding"/>
    <property type="evidence" value="ECO:0007669"/>
    <property type="project" value="UniProtKB-KW"/>
</dbReference>
<dbReference type="InterPro" id="IPR013083">
    <property type="entry name" value="Znf_RING/FYVE/PHD"/>
</dbReference>
<dbReference type="OrthoDB" id="605468at2759"/>
<organism evidence="7 8">
    <name type="scientific">Sorghum bicolor</name>
    <name type="common">Sorghum</name>
    <name type="synonym">Sorghum vulgare</name>
    <dbReference type="NCBI Taxonomy" id="4558"/>
    <lineage>
        <taxon>Eukaryota</taxon>
        <taxon>Viridiplantae</taxon>
        <taxon>Streptophyta</taxon>
        <taxon>Embryophyta</taxon>
        <taxon>Tracheophyta</taxon>
        <taxon>Spermatophyta</taxon>
        <taxon>Magnoliopsida</taxon>
        <taxon>Liliopsida</taxon>
        <taxon>Poales</taxon>
        <taxon>Poaceae</taxon>
        <taxon>PACMAD clade</taxon>
        <taxon>Panicoideae</taxon>
        <taxon>Andropogonodae</taxon>
        <taxon>Andropogoneae</taxon>
        <taxon>Sorghinae</taxon>
        <taxon>Sorghum</taxon>
    </lineage>
</organism>
<dbReference type="SUPFAM" id="SSF49599">
    <property type="entry name" value="TRAF domain-like"/>
    <property type="match status" value="1"/>
</dbReference>
<evidence type="ECO:0000313" key="7">
    <source>
        <dbReference type="EMBL" id="KXG32025.1"/>
    </source>
</evidence>
<feature type="domain" description="SIAH-type" evidence="6">
    <location>
        <begin position="118"/>
        <end position="176"/>
    </location>
</feature>
<evidence type="ECO:0000256" key="1">
    <source>
        <dbReference type="ARBA" id="ARBA00022723"/>
    </source>
</evidence>